<dbReference type="PANTHER" id="PTHR47467">
    <property type="entry name" value="OS01G0867200 PROTEIN"/>
    <property type="match status" value="1"/>
</dbReference>
<proteinExistence type="predicted"/>
<dbReference type="SUPFAM" id="SSF50978">
    <property type="entry name" value="WD40 repeat-like"/>
    <property type="match status" value="1"/>
</dbReference>
<evidence type="ECO:0000313" key="1">
    <source>
        <dbReference type="EMBL" id="KAL0326035.1"/>
    </source>
</evidence>
<dbReference type="InterPro" id="IPR036322">
    <property type="entry name" value="WD40_repeat_dom_sf"/>
</dbReference>
<name>A0AAW2M661_SESRA</name>
<dbReference type="EMBL" id="JACGWJ010000023">
    <property type="protein sequence ID" value="KAL0326035.1"/>
    <property type="molecule type" value="Genomic_DNA"/>
</dbReference>
<dbReference type="Gene3D" id="2.130.10.10">
    <property type="entry name" value="YVTN repeat-like/Quinoprotein amine dehydrogenase"/>
    <property type="match status" value="1"/>
</dbReference>
<reference evidence="1" key="1">
    <citation type="submission" date="2020-06" db="EMBL/GenBank/DDBJ databases">
        <authorList>
            <person name="Li T."/>
            <person name="Hu X."/>
            <person name="Zhang T."/>
            <person name="Song X."/>
            <person name="Zhang H."/>
            <person name="Dai N."/>
            <person name="Sheng W."/>
            <person name="Hou X."/>
            <person name="Wei L."/>
        </authorList>
    </citation>
    <scope>NUCLEOTIDE SEQUENCE</scope>
    <source>
        <strain evidence="1">G02</strain>
        <tissue evidence="1">Leaf</tissue>
    </source>
</reference>
<accession>A0AAW2M661</accession>
<dbReference type="InterPro" id="IPR015943">
    <property type="entry name" value="WD40/YVTN_repeat-like_dom_sf"/>
</dbReference>
<dbReference type="AlphaFoldDB" id="A0AAW2M661"/>
<comment type="caution">
    <text evidence="1">The sequence shown here is derived from an EMBL/GenBank/DDBJ whole genome shotgun (WGS) entry which is preliminary data.</text>
</comment>
<dbReference type="PANTHER" id="PTHR47467:SF1">
    <property type="entry name" value="WD40 REPEAT-CONTAINING PROTEIN"/>
    <property type="match status" value="1"/>
</dbReference>
<organism evidence="1">
    <name type="scientific">Sesamum radiatum</name>
    <name type="common">Black benniseed</name>
    <dbReference type="NCBI Taxonomy" id="300843"/>
    <lineage>
        <taxon>Eukaryota</taxon>
        <taxon>Viridiplantae</taxon>
        <taxon>Streptophyta</taxon>
        <taxon>Embryophyta</taxon>
        <taxon>Tracheophyta</taxon>
        <taxon>Spermatophyta</taxon>
        <taxon>Magnoliopsida</taxon>
        <taxon>eudicotyledons</taxon>
        <taxon>Gunneridae</taxon>
        <taxon>Pentapetalae</taxon>
        <taxon>asterids</taxon>
        <taxon>lamiids</taxon>
        <taxon>Lamiales</taxon>
        <taxon>Pedaliaceae</taxon>
        <taxon>Sesamum</taxon>
    </lineage>
</organism>
<gene>
    <name evidence="1" type="ORF">Sradi_5172800</name>
</gene>
<reference evidence="1" key="2">
    <citation type="journal article" date="2024" name="Plant">
        <title>Genomic evolution and insights into agronomic trait innovations of Sesamum species.</title>
        <authorList>
            <person name="Miao H."/>
            <person name="Wang L."/>
            <person name="Qu L."/>
            <person name="Liu H."/>
            <person name="Sun Y."/>
            <person name="Le M."/>
            <person name="Wang Q."/>
            <person name="Wei S."/>
            <person name="Zheng Y."/>
            <person name="Lin W."/>
            <person name="Duan Y."/>
            <person name="Cao H."/>
            <person name="Xiong S."/>
            <person name="Wang X."/>
            <person name="Wei L."/>
            <person name="Li C."/>
            <person name="Ma Q."/>
            <person name="Ju M."/>
            <person name="Zhao R."/>
            <person name="Li G."/>
            <person name="Mu C."/>
            <person name="Tian Q."/>
            <person name="Mei H."/>
            <person name="Zhang T."/>
            <person name="Gao T."/>
            <person name="Zhang H."/>
        </authorList>
    </citation>
    <scope>NUCLEOTIDE SEQUENCE</scope>
    <source>
        <strain evidence="1">G02</strain>
    </source>
</reference>
<sequence length="156" mass="17211">MDDFNESGGSMLAITEGSQLSIWDLRMKENGGCVHRVMGSVGDMLYAVSISSSGNIAAAGADRTVTIYDPRRWSALSRWLNCSKYEITGLTFSSVDPNYIYVQGVDYEVLCGQWREREKAFSFRGDSNWLGFSKSSNRDIVAGWCDSGSIFVADVS</sequence>
<protein>
    <submittedName>
        <fullName evidence="1">Uncharacterized protein</fullName>
    </submittedName>
</protein>